<name>A0A179B5J6_9ACTO</name>
<dbReference type="AlphaFoldDB" id="A0A179B5J6"/>
<dbReference type="InterPro" id="IPR032710">
    <property type="entry name" value="NTF2-like_dom_sf"/>
</dbReference>
<comment type="caution">
    <text evidence="3">The sequence shown here is derived from an EMBL/GenBank/DDBJ whole genome shotgun (WGS) entry which is preliminary data.</text>
</comment>
<sequence length="154" mass="16820">MSESAREFARKTSGSDTEVDGGAGGTDHVAGTRGAVEGETVLDRYFALSDTAGEAPEDFEELISLFSPRARISPGRGGDVEGIDAVRAFYREFFDRNVELHHVWKAKVQPDGLHFARWAVAGRRSSDEVFALSGCDVAEMDDVGRILKLRVEID</sequence>
<dbReference type="SUPFAM" id="SSF54427">
    <property type="entry name" value="NTF2-like"/>
    <property type="match status" value="1"/>
</dbReference>
<dbReference type="Proteomes" id="UP000078368">
    <property type="component" value="Unassembled WGS sequence"/>
</dbReference>
<feature type="domain" description="SnoaL-like" evidence="2">
    <location>
        <begin position="56"/>
        <end position="146"/>
    </location>
</feature>
<dbReference type="EMBL" id="LVZK01000001">
    <property type="protein sequence ID" value="OAP86649.1"/>
    <property type="molecule type" value="Genomic_DNA"/>
</dbReference>
<dbReference type="InterPro" id="IPR037401">
    <property type="entry name" value="SnoaL-like"/>
</dbReference>
<evidence type="ECO:0000259" key="2">
    <source>
        <dbReference type="Pfam" id="PF12680"/>
    </source>
</evidence>
<reference evidence="3 4" key="1">
    <citation type="submission" date="2016-04" db="EMBL/GenBank/DDBJ databases">
        <title>Peptidophaga gingivicola gen. nov., sp. nov., isolated from human subgingival plaque.</title>
        <authorList>
            <person name="Beall C.J."/>
            <person name="Mokrzan E.M."/>
            <person name="Griffen A.L."/>
            <person name="Leys E.J."/>
        </authorList>
    </citation>
    <scope>NUCLEOTIDE SEQUENCE [LARGE SCALE GENOMIC DNA]</scope>
    <source>
        <strain evidence="3 4">BA112</strain>
    </source>
</reference>
<gene>
    <name evidence="3" type="ORF">A4H34_05875</name>
</gene>
<evidence type="ECO:0000313" key="3">
    <source>
        <dbReference type="EMBL" id="OAP86649.1"/>
    </source>
</evidence>
<keyword evidence="4" id="KW-1185">Reference proteome</keyword>
<feature type="region of interest" description="Disordered" evidence="1">
    <location>
        <begin position="1"/>
        <end position="34"/>
    </location>
</feature>
<dbReference type="Pfam" id="PF12680">
    <property type="entry name" value="SnoaL_2"/>
    <property type="match status" value="1"/>
</dbReference>
<accession>A0A179B5J6</accession>
<organism evidence="3 4">
    <name type="scientific">Peptidiphaga gingivicola</name>
    <dbReference type="NCBI Taxonomy" id="2741497"/>
    <lineage>
        <taxon>Bacteria</taxon>
        <taxon>Bacillati</taxon>
        <taxon>Actinomycetota</taxon>
        <taxon>Actinomycetes</taxon>
        <taxon>Actinomycetales</taxon>
        <taxon>Actinomycetaceae</taxon>
        <taxon>Peptidiphaga</taxon>
    </lineage>
</organism>
<evidence type="ECO:0000313" key="4">
    <source>
        <dbReference type="Proteomes" id="UP000078368"/>
    </source>
</evidence>
<protein>
    <recommendedName>
        <fullName evidence="2">SnoaL-like domain-containing protein</fullName>
    </recommendedName>
</protein>
<dbReference type="Gene3D" id="3.10.450.50">
    <property type="match status" value="1"/>
</dbReference>
<proteinExistence type="predicted"/>
<dbReference type="RefSeq" id="WP_197480431.1">
    <property type="nucleotide sequence ID" value="NZ_LVZK01000001.1"/>
</dbReference>
<evidence type="ECO:0000256" key="1">
    <source>
        <dbReference type="SAM" id="MobiDB-lite"/>
    </source>
</evidence>
<dbReference type="STRING" id="1823756.A4H34_05875"/>
<feature type="compositionally biased region" description="Basic and acidic residues" evidence="1">
    <location>
        <begin position="1"/>
        <end position="10"/>
    </location>
</feature>